<evidence type="ECO:0000256" key="6">
    <source>
        <dbReference type="ARBA" id="ARBA00023136"/>
    </source>
</evidence>
<feature type="domain" description="Right handed beta helix" evidence="8">
    <location>
        <begin position="157"/>
        <end position="323"/>
    </location>
</feature>
<dbReference type="InterPro" id="IPR012332">
    <property type="entry name" value="Autotransporter_pectin_lyase_C"/>
</dbReference>
<dbReference type="Proteomes" id="UP000825933">
    <property type="component" value="Unassembled WGS sequence"/>
</dbReference>
<dbReference type="RefSeq" id="WP_223790241.1">
    <property type="nucleotide sequence ID" value="NZ_JAIOUQ010000001.1"/>
</dbReference>
<keyword evidence="4" id="KW-0964">Secreted</keyword>
<gene>
    <name evidence="9" type="ORF">K8N75_00650</name>
</gene>
<keyword evidence="5" id="KW-0732">Signal</keyword>
<protein>
    <submittedName>
        <fullName evidence="9">Right-handed parallel beta-helix repeat-containing protein</fullName>
    </submittedName>
</protein>
<proteinExistence type="predicted"/>
<keyword evidence="10" id="KW-1185">Reference proteome</keyword>
<evidence type="ECO:0000259" key="8">
    <source>
        <dbReference type="Pfam" id="PF13229"/>
    </source>
</evidence>
<evidence type="ECO:0000313" key="9">
    <source>
        <dbReference type="EMBL" id="MBZ2164564.1"/>
    </source>
</evidence>
<dbReference type="SUPFAM" id="SSF51126">
    <property type="entry name" value="Pectin lyase-like"/>
    <property type="match status" value="1"/>
</dbReference>
<accession>A0A8T5ULK8</accession>
<comment type="subcellular location">
    <subcellularLocation>
        <location evidence="1">Cell envelope</location>
    </subcellularLocation>
    <subcellularLocation>
        <location evidence="2">Cell outer membrane</location>
    </subcellularLocation>
    <subcellularLocation>
        <location evidence="3">Secreted</location>
    </subcellularLocation>
</comment>
<evidence type="ECO:0000256" key="2">
    <source>
        <dbReference type="ARBA" id="ARBA00004442"/>
    </source>
</evidence>
<dbReference type="AlphaFoldDB" id="A0A8T5ULK8"/>
<name>A0A8T5ULK8_9EURY</name>
<dbReference type="PANTHER" id="PTHR11319:SF35">
    <property type="entry name" value="OUTER MEMBRANE PROTEIN PMPC-RELATED"/>
    <property type="match status" value="1"/>
</dbReference>
<dbReference type="InterPro" id="IPR003368">
    <property type="entry name" value="POMP_repeat"/>
</dbReference>
<keyword evidence="7" id="KW-0998">Cell outer membrane</keyword>
<evidence type="ECO:0000256" key="4">
    <source>
        <dbReference type="ARBA" id="ARBA00022525"/>
    </source>
</evidence>
<dbReference type="Gene3D" id="2.160.20.20">
    <property type="match status" value="1"/>
</dbReference>
<evidence type="ECO:0000256" key="5">
    <source>
        <dbReference type="ARBA" id="ARBA00022729"/>
    </source>
</evidence>
<feature type="non-terminal residue" evidence="9">
    <location>
        <position position="326"/>
    </location>
</feature>
<dbReference type="EMBL" id="JAIOUQ010000001">
    <property type="protein sequence ID" value="MBZ2164564.1"/>
    <property type="molecule type" value="Genomic_DNA"/>
</dbReference>
<evidence type="ECO:0000256" key="3">
    <source>
        <dbReference type="ARBA" id="ARBA00004613"/>
    </source>
</evidence>
<comment type="caution">
    <text evidence="9">The sequence shown here is derived from an EMBL/GenBank/DDBJ whole genome shotgun (WGS) entry which is preliminary data.</text>
</comment>
<dbReference type="NCBIfam" id="TIGR01376">
    <property type="entry name" value="POMP_repeat"/>
    <property type="match status" value="1"/>
</dbReference>
<organism evidence="9 10">
    <name type="scientific">Methanobacterium spitsbergense</name>
    <dbReference type="NCBI Taxonomy" id="2874285"/>
    <lineage>
        <taxon>Archaea</taxon>
        <taxon>Methanobacteriati</taxon>
        <taxon>Methanobacteriota</taxon>
        <taxon>Methanomada group</taxon>
        <taxon>Methanobacteria</taxon>
        <taxon>Methanobacteriales</taxon>
        <taxon>Methanobacteriaceae</taxon>
        <taxon>Methanobacterium</taxon>
    </lineage>
</organism>
<dbReference type="Pfam" id="PF13229">
    <property type="entry name" value="Beta_helix"/>
    <property type="match status" value="1"/>
</dbReference>
<dbReference type="GO" id="GO:0005576">
    <property type="term" value="C:extracellular region"/>
    <property type="evidence" value="ECO:0007669"/>
    <property type="project" value="UniProtKB-SubCell"/>
</dbReference>
<evidence type="ECO:0000313" key="10">
    <source>
        <dbReference type="Proteomes" id="UP000825933"/>
    </source>
</evidence>
<sequence length="326" mass="34237">MERFIGQNKFSINDHNLIIFAVLITLLAVIFALGMGNVSAVPGDTIYVNGNSTLGNDDWNGESATYQSGIIGPKYSIKNATGTVNTNGQIYIANEQYQGINNTGITIDKNMTINGESQTDTIINGTCANWIFKMYSGIYVTINNITLTDTQSDQGGAIYNNGGTLTVNNSTFTSNTANSGGAIYNNDGTLTVNNSTFTSNTAYYGGAICNYGSVTVNNSTFTSNTASYGGAIANYESTVINNSTFTSNPANSNGGAIYNYDGTVTVNDSTFTSNTANSGGAIYNNYAGTVTVTDSTFTNNTAPNGYGGAIYNDGTLTVDNSTFTNN</sequence>
<reference evidence="10" key="1">
    <citation type="journal article" date="2022" name="Microbiol. Resour. Announc.">
        <title>Draft Genome Sequence of a Methanogenic Archaeon from West Spitsbergen Permafrost.</title>
        <authorList>
            <person name="Trubitsyn V."/>
            <person name="Rivkina E."/>
            <person name="Shcherbakova V."/>
        </authorList>
    </citation>
    <scope>NUCLEOTIDE SEQUENCE [LARGE SCALE GENOMIC DNA]</scope>
    <source>
        <strain evidence="10">VT</strain>
    </source>
</reference>
<dbReference type="InterPro" id="IPR039448">
    <property type="entry name" value="Beta_helix"/>
</dbReference>
<evidence type="ECO:0000256" key="1">
    <source>
        <dbReference type="ARBA" id="ARBA00004196"/>
    </source>
</evidence>
<dbReference type="PANTHER" id="PTHR11319">
    <property type="entry name" value="G PROTEIN-COUPLED RECEPTOR-RELATED"/>
    <property type="match status" value="1"/>
</dbReference>
<dbReference type="InterPro" id="IPR011050">
    <property type="entry name" value="Pectin_lyase_fold/virulence"/>
</dbReference>
<evidence type="ECO:0000256" key="7">
    <source>
        <dbReference type="ARBA" id="ARBA00023237"/>
    </source>
</evidence>
<keyword evidence="6" id="KW-0472">Membrane</keyword>